<dbReference type="Pfam" id="PF04909">
    <property type="entry name" value="Amidohydro_2"/>
    <property type="match status" value="1"/>
</dbReference>
<dbReference type="GO" id="GO:0005737">
    <property type="term" value="C:cytoplasm"/>
    <property type="evidence" value="ECO:0007669"/>
    <property type="project" value="TreeGrafter"/>
</dbReference>
<dbReference type="GO" id="GO:0016831">
    <property type="term" value="F:carboxy-lyase activity"/>
    <property type="evidence" value="ECO:0007669"/>
    <property type="project" value="InterPro"/>
</dbReference>
<accession>A0A6J7L9D5</accession>
<dbReference type="AlphaFoldDB" id="A0A6J7L9D5"/>
<protein>
    <submittedName>
        <fullName evidence="3">Unannotated protein</fullName>
    </submittedName>
</protein>
<dbReference type="SUPFAM" id="SSF51556">
    <property type="entry name" value="Metallo-dependent hydrolases"/>
    <property type="match status" value="1"/>
</dbReference>
<dbReference type="InterPro" id="IPR032465">
    <property type="entry name" value="ACMSD"/>
</dbReference>
<dbReference type="GO" id="GO:0019748">
    <property type="term" value="P:secondary metabolic process"/>
    <property type="evidence" value="ECO:0007669"/>
    <property type="project" value="TreeGrafter"/>
</dbReference>
<evidence type="ECO:0000256" key="1">
    <source>
        <dbReference type="ARBA" id="ARBA00023239"/>
    </source>
</evidence>
<sequence length="309" mass="33480">MSSIVVDVHAHLYPEAWRSSGRMPDSMFDIPGLVQRLDEGGVDRVLVSDPHIWYGDLDVAEIDQVRVYNDFAASLAATSVGRALGMASITPWRGAEQIEEARRAIDELGLMGVAIPTSDRGQYLDSVPEDFWELVEGTATPVFLHPAGAVIGQELMGEYRLGEVCGRPLDTTVTLARAILMGVLERHPNLQLLCSHAGGAICTVADRLDFGHELRDYAPLGPWGEVHLEAPPSTYVRRLWLDTVTYGPGPLRLAVETVGATQVCFGSDGPPVPFPISRHRAVVDQLALDASQHAAIMGGNAQRLFPALT</sequence>
<feature type="domain" description="Amidohydrolase-related" evidence="2">
    <location>
        <begin position="6"/>
        <end position="306"/>
    </location>
</feature>
<proteinExistence type="predicted"/>
<dbReference type="InterPro" id="IPR032466">
    <property type="entry name" value="Metal_Hydrolase"/>
</dbReference>
<keyword evidence="1" id="KW-0456">Lyase</keyword>
<reference evidence="3" key="1">
    <citation type="submission" date="2020-05" db="EMBL/GenBank/DDBJ databases">
        <authorList>
            <person name="Chiriac C."/>
            <person name="Salcher M."/>
            <person name="Ghai R."/>
            <person name="Kavagutti S V."/>
        </authorList>
    </citation>
    <scope>NUCLEOTIDE SEQUENCE</scope>
</reference>
<dbReference type="PANTHER" id="PTHR21240:SF28">
    <property type="entry name" value="ISO-OROTATE DECARBOXYLASE (EUROFUNG)"/>
    <property type="match status" value="1"/>
</dbReference>
<organism evidence="3">
    <name type="scientific">freshwater metagenome</name>
    <dbReference type="NCBI Taxonomy" id="449393"/>
    <lineage>
        <taxon>unclassified sequences</taxon>
        <taxon>metagenomes</taxon>
        <taxon>ecological metagenomes</taxon>
    </lineage>
</organism>
<evidence type="ECO:0000259" key="2">
    <source>
        <dbReference type="Pfam" id="PF04909"/>
    </source>
</evidence>
<gene>
    <name evidence="3" type="ORF">UFOPK3773_02072</name>
</gene>
<dbReference type="GO" id="GO:0016787">
    <property type="term" value="F:hydrolase activity"/>
    <property type="evidence" value="ECO:0007669"/>
    <property type="project" value="InterPro"/>
</dbReference>
<name>A0A6J7L9D5_9ZZZZ</name>
<dbReference type="PANTHER" id="PTHR21240">
    <property type="entry name" value="2-AMINO-3-CARBOXYLMUCONATE-6-SEMIALDEHYDE DECARBOXYLASE"/>
    <property type="match status" value="1"/>
</dbReference>
<dbReference type="InterPro" id="IPR006680">
    <property type="entry name" value="Amidohydro-rel"/>
</dbReference>
<dbReference type="EMBL" id="CAFBNF010000316">
    <property type="protein sequence ID" value="CAB4962324.1"/>
    <property type="molecule type" value="Genomic_DNA"/>
</dbReference>
<dbReference type="Gene3D" id="3.20.20.140">
    <property type="entry name" value="Metal-dependent hydrolases"/>
    <property type="match status" value="1"/>
</dbReference>
<evidence type="ECO:0000313" key="3">
    <source>
        <dbReference type="EMBL" id="CAB4962324.1"/>
    </source>
</evidence>